<dbReference type="Gene3D" id="1.10.287.110">
    <property type="entry name" value="DnaJ domain"/>
    <property type="match status" value="1"/>
</dbReference>
<keyword evidence="1" id="KW-1133">Transmembrane helix</keyword>
<protein>
    <submittedName>
        <fullName evidence="3">DnaJ domain-containing protein</fullName>
    </submittedName>
</protein>
<dbReference type="Pfam" id="PF00226">
    <property type="entry name" value="DnaJ"/>
    <property type="match status" value="1"/>
</dbReference>
<reference evidence="3 4" key="1">
    <citation type="submission" date="2016-11" db="EMBL/GenBank/DDBJ databases">
        <authorList>
            <person name="Jaros S."/>
            <person name="Januszkiewicz K."/>
            <person name="Wedrychowicz H."/>
        </authorList>
    </citation>
    <scope>NUCLEOTIDE SEQUENCE [LARGE SCALE GENOMIC DNA]</scope>
    <source>
        <strain evidence="3 4">DSM 21074</strain>
    </source>
</reference>
<sequence>MTTHYQTLGLDEGASAEEIRRAYRRLVLLTHPDRTPDPAAHARYLLVNEAYEVLSDARRRAGYDALLWVRRNPPAPSSVATSTTTPTMPRPVPVRRRPLSVQERYAAQYARMLRVLRPVMLLGVLLSASLLADWLLARVHTEHVRVLTADVYYTAGRYPQPHVYFIHHTERGSFDSDTAVGVGETVLVRRTPLWRKALQAQRPSARHAIKTDTIYADLAWLVPLGLGVLATLTLWPRLNPDYRLGFGLCSVLLLGITLYEMWHH</sequence>
<feature type="transmembrane region" description="Helical" evidence="1">
    <location>
        <begin position="214"/>
        <end position="235"/>
    </location>
</feature>
<dbReference type="EMBL" id="FQYN01000009">
    <property type="protein sequence ID" value="SHJ68794.1"/>
    <property type="molecule type" value="Genomic_DNA"/>
</dbReference>
<dbReference type="AlphaFoldDB" id="A0A1M6LCA4"/>
<dbReference type="InterPro" id="IPR001623">
    <property type="entry name" value="DnaJ_domain"/>
</dbReference>
<dbReference type="InterPro" id="IPR036869">
    <property type="entry name" value="J_dom_sf"/>
</dbReference>
<name>A0A1M6LCA4_9BACT</name>
<dbReference type="STRING" id="1121955.SAMN02745146_3705"/>
<feature type="domain" description="J" evidence="2">
    <location>
        <begin position="3"/>
        <end position="67"/>
    </location>
</feature>
<dbReference type="CDD" id="cd06257">
    <property type="entry name" value="DnaJ"/>
    <property type="match status" value="1"/>
</dbReference>
<dbReference type="Proteomes" id="UP000184418">
    <property type="component" value="Unassembled WGS sequence"/>
</dbReference>
<gene>
    <name evidence="3" type="ORF">SAMN02745146_3705</name>
</gene>
<accession>A0A1M6LCA4</accession>
<dbReference type="RefSeq" id="WP_073111962.1">
    <property type="nucleotide sequence ID" value="NZ_FQYN01000009.1"/>
</dbReference>
<dbReference type="SUPFAM" id="SSF46565">
    <property type="entry name" value="Chaperone J-domain"/>
    <property type="match status" value="1"/>
</dbReference>
<dbReference type="OrthoDB" id="9779622at2"/>
<feature type="transmembrane region" description="Helical" evidence="1">
    <location>
        <begin position="119"/>
        <end position="137"/>
    </location>
</feature>
<dbReference type="InterPro" id="IPR050817">
    <property type="entry name" value="DjlA_DnaK_co-chaperone"/>
</dbReference>
<dbReference type="SMART" id="SM00271">
    <property type="entry name" value="DnaJ"/>
    <property type="match status" value="1"/>
</dbReference>
<organism evidence="3 4">
    <name type="scientific">Hymenobacter daecheongensis DSM 21074</name>
    <dbReference type="NCBI Taxonomy" id="1121955"/>
    <lineage>
        <taxon>Bacteria</taxon>
        <taxon>Pseudomonadati</taxon>
        <taxon>Bacteroidota</taxon>
        <taxon>Cytophagia</taxon>
        <taxon>Cytophagales</taxon>
        <taxon>Hymenobacteraceae</taxon>
        <taxon>Hymenobacter</taxon>
    </lineage>
</organism>
<dbReference type="PRINTS" id="PR00625">
    <property type="entry name" value="JDOMAIN"/>
</dbReference>
<evidence type="ECO:0000313" key="3">
    <source>
        <dbReference type="EMBL" id="SHJ68794.1"/>
    </source>
</evidence>
<feature type="transmembrane region" description="Helical" evidence="1">
    <location>
        <begin position="242"/>
        <end position="262"/>
    </location>
</feature>
<dbReference type="PROSITE" id="PS50076">
    <property type="entry name" value="DNAJ_2"/>
    <property type="match status" value="1"/>
</dbReference>
<evidence type="ECO:0000313" key="4">
    <source>
        <dbReference type="Proteomes" id="UP000184418"/>
    </source>
</evidence>
<keyword evidence="1" id="KW-0472">Membrane</keyword>
<proteinExistence type="predicted"/>
<keyword evidence="4" id="KW-1185">Reference proteome</keyword>
<dbReference type="PANTHER" id="PTHR24074">
    <property type="entry name" value="CO-CHAPERONE PROTEIN DJLA"/>
    <property type="match status" value="1"/>
</dbReference>
<keyword evidence="1" id="KW-0812">Transmembrane</keyword>
<evidence type="ECO:0000259" key="2">
    <source>
        <dbReference type="PROSITE" id="PS50076"/>
    </source>
</evidence>
<evidence type="ECO:0000256" key="1">
    <source>
        <dbReference type="SAM" id="Phobius"/>
    </source>
</evidence>